<evidence type="ECO:0000313" key="2">
    <source>
        <dbReference type="EMBL" id="KPQ44962.1"/>
    </source>
</evidence>
<dbReference type="Pfam" id="PF14104">
    <property type="entry name" value="DUF4277"/>
    <property type="match status" value="1"/>
</dbReference>
<evidence type="ECO:0000259" key="1">
    <source>
        <dbReference type="Pfam" id="PF14104"/>
    </source>
</evidence>
<proteinExistence type="predicted"/>
<dbReference type="InterPro" id="IPR025457">
    <property type="entry name" value="DUF4277"/>
</dbReference>
<name>A0A0N8KRH6_9EURY</name>
<organism evidence="2 3">
    <name type="scientific">Candidatus Methanoperedens nitratireducens</name>
    <dbReference type="NCBI Taxonomy" id="1392998"/>
    <lineage>
        <taxon>Archaea</taxon>
        <taxon>Methanobacteriati</taxon>
        <taxon>Methanobacteriota</taxon>
        <taxon>Stenosarchaea group</taxon>
        <taxon>Methanomicrobia</taxon>
        <taxon>Methanosarcinales</taxon>
        <taxon>ANME-2 cluster</taxon>
        <taxon>Candidatus Methanoperedentaceae</taxon>
        <taxon>Candidatus Methanoperedens</taxon>
    </lineage>
</organism>
<feature type="domain" description="DUF4277" evidence="1">
    <location>
        <begin position="5"/>
        <end position="111"/>
    </location>
</feature>
<accession>A0A0N8KRH6</accession>
<dbReference type="PANTHER" id="PTHR34614:SF2">
    <property type="entry name" value="TRANSPOSASE IS4-LIKE DOMAIN-CONTAINING PROTEIN"/>
    <property type="match status" value="1"/>
</dbReference>
<sequence>MNFASKNVDHLGIVAGVCHEIGLVEEIDKLVGTKDKQIVTTGEAVMAVVINALGFVNRPLYLFPEFMRNKPTELFFREELKPEDFNDDTIGRTLERLYENDPTKIFMHIALKVADTLRISRKFLHLDTTTMSVHGEYKFEDNDQVPIKISPCDKKVLKRTFQRE</sequence>
<reference evidence="2 3" key="1">
    <citation type="submission" date="2015-09" db="EMBL/GenBank/DDBJ databases">
        <title>A metagenomics-based metabolic model of nitrate-dependent anaerobic oxidation of methane by Methanoperedens-like archaea.</title>
        <authorList>
            <person name="Arshad A."/>
            <person name="Speth D.R."/>
            <person name="De Graaf R.M."/>
            <person name="Op Den Camp H.J."/>
            <person name="Jetten M.S."/>
            <person name="Welte C.U."/>
        </authorList>
    </citation>
    <scope>NUCLEOTIDE SEQUENCE [LARGE SCALE GENOMIC DNA]</scope>
</reference>
<gene>
    <name evidence="2" type="ORF">MPEBLZ_00433</name>
</gene>
<evidence type="ECO:0000313" key="3">
    <source>
        <dbReference type="Proteomes" id="UP000050360"/>
    </source>
</evidence>
<dbReference type="PANTHER" id="PTHR34614">
    <property type="match status" value="1"/>
</dbReference>
<dbReference type="AlphaFoldDB" id="A0A0N8KRH6"/>
<comment type="caution">
    <text evidence="2">The sequence shown here is derived from an EMBL/GenBank/DDBJ whole genome shotgun (WGS) entry which is preliminary data.</text>
</comment>
<protein>
    <submittedName>
        <fullName evidence="2">Transposase</fullName>
    </submittedName>
</protein>
<dbReference type="EMBL" id="LKCM01000036">
    <property type="protein sequence ID" value="KPQ44962.1"/>
    <property type="molecule type" value="Genomic_DNA"/>
</dbReference>
<dbReference type="Proteomes" id="UP000050360">
    <property type="component" value="Unassembled WGS sequence"/>
</dbReference>